<dbReference type="AlphaFoldDB" id="E1R3V3"/>
<gene>
    <name evidence="1" type="ordered locus">Spirs_2972</name>
</gene>
<dbReference type="EMBL" id="CP002116">
    <property type="protein sequence ID" value="ADK82074.1"/>
    <property type="molecule type" value="Genomic_DNA"/>
</dbReference>
<evidence type="ECO:0000313" key="2">
    <source>
        <dbReference type="Proteomes" id="UP000002318"/>
    </source>
</evidence>
<sequence>MNSYIYLLIALAFATSMGYLHGRKRNKQLSVMIGEVCERLLKPKDTTYVNIGGVLGHNFTYQLEEPFSQAKGTFTLLPRHSLLYLPFSFLITRYDRFYLHIFTTRQLKGEAHIIAKRYFPKMRVDIAGIETLKREEFEIEGRQFILLWDNPKLEPMMKALLESSEGIEDLLHFCCYRDNNNFFIHAVPKEQSLAGLLAGIYNVLPSMMKERQ</sequence>
<reference evidence="1 2" key="1">
    <citation type="journal article" date="2010" name="Stand. Genomic Sci.">
        <title>Complete genome sequence of Spirochaeta smaragdinae type strain (SEBR 4228).</title>
        <authorList>
            <person name="Mavromatis K."/>
            <person name="Yasawong M."/>
            <person name="Chertkov O."/>
            <person name="Lapidus A."/>
            <person name="Lucas S."/>
            <person name="Nolan M."/>
            <person name="Del Rio T.G."/>
            <person name="Tice H."/>
            <person name="Cheng J.F."/>
            <person name="Pitluck S."/>
            <person name="Liolios K."/>
            <person name="Ivanova N."/>
            <person name="Tapia R."/>
            <person name="Han C."/>
            <person name="Bruce D."/>
            <person name="Goodwin L."/>
            <person name="Pati A."/>
            <person name="Chen A."/>
            <person name="Palaniappan K."/>
            <person name="Land M."/>
            <person name="Hauser L."/>
            <person name="Chang Y.J."/>
            <person name="Jeffries C.D."/>
            <person name="Detter J.C."/>
            <person name="Rohde M."/>
            <person name="Brambilla E."/>
            <person name="Spring S."/>
            <person name="Goker M."/>
            <person name="Sikorski J."/>
            <person name="Woyke T."/>
            <person name="Bristow J."/>
            <person name="Eisen J.A."/>
            <person name="Markowitz V."/>
            <person name="Hugenholtz P."/>
            <person name="Klenk H.P."/>
            <person name="Kyrpides N.C."/>
        </authorList>
    </citation>
    <scope>NUCLEOTIDE SEQUENCE [LARGE SCALE GENOMIC DNA]</scope>
    <source>
        <strain evidence="2">DSM 11293 / JCM 15392 / SEBR 4228</strain>
    </source>
</reference>
<dbReference type="KEGG" id="ssm:Spirs_2972"/>
<dbReference type="HOGENOM" id="CLU_1269992_0_0_12"/>
<accession>E1R3V3</accession>
<dbReference type="RefSeq" id="WP_013255533.1">
    <property type="nucleotide sequence ID" value="NC_014364.1"/>
</dbReference>
<keyword evidence="2" id="KW-1185">Reference proteome</keyword>
<name>E1R3V3_SEDSS</name>
<dbReference type="eggNOG" id="ENOG5033337">
    <property type="taxonomic scope" value="Bacteria"/>
</dbReference>
<dbReference type="Proteomes" id="UP000002318">
    <property type="component" value="Chromosome"/>
</dbReference>
<dbReference type="STRING" id="573413.Spirs_2972"/>
<organism evidence="1 2">
    <name type="scientific">Sediminispirochaeta smaragdinae (strain DSM 11293 / JCM 15392 / SEBR 4228)</name>
    <name type="common">Spirochaeta smaragdinae</name>
    <dbReference type="NCBI Taxonomy" id="573413"/>
    <lineage>
        <taxon>Bacteria</taxon>
        <taxon>Pseudomonadati</taxon>
        <taxon>Spirochaetota</taxon>
        <taxon>Spirochaetia</taxon>
        <taxon>Spirochaetales</taxon>
        <taxon>Spirochaetaceae</taxon>
        <taxon>Sediminispirochaeta</taxon>
    </lineage>
</organism>
<dbReference type="OrthoDB" id="368396at2"/>
<proteinExistence type="predicted"/>
<evidence type="ECO:0000313" key="1">
    <source>
        <dbReference type="EMBL" id="ADK82074.1"/>
    </source>
</evidence>
<protein>
    <submittedName>
        <fullName evidence="1">Uncharacterized protein</fullName>
    </submittedName>
</protein>